<feature type="chain" id="PRO_5021435530" evidence="2">
    <location>
        <begin position="25"/>
        <end position="101"/>
    </location>
</feature>
<evidence type="ECO:0000256" key="1">
    <source>
        <dbReference type="SAM" id="MobiDB-lite"/>
    </source>
</evidence>
<dbReference type="Proteomes" id="UP000297564">
    <property type="component" value="Unassembled WGS sequence"/>
</dbReference>
<dbReference type="RefSeq" id="WP_135284602.1">
    <property type="nucleotide sequence ID" value="NZ_SMLL01000003.1"/>
</dbReference>
<proteinExistence type="predicted"/>
<keyword evidence="2" id="KW-0732">Signal</keyword>
<organism evidence="3 4">
    <name type="scientific">Ramlibacter rhizophilus</name>
    <dbReference type="NCBI Taxonomy" id="1781167"/>
    <lineage>
        <taxon>Bacteria</taxon>
        <taxon>Pseudomonadati</taxon>
        <taxon>Pseudomonadota</taxon>
        <taxon>Betaproteobacteria</taxon>
        <taxon>Burkholderiales</taxon>
        <taxon>Comamonadaceae</taxon>
        <taxon>Ramlibacter</taxon>
    </lineage>
</organism>
<protein>
    <submittedName>
        <fullName evidence="3">Uncharacterized protein</fullName>
    </submittedName>
</protein>
<name>A0A4Z0BS66_9BURK</name>
<gene>
    <name evidence="3" type="ORF">EZ242_07945</name>
</gene>
<comment type="caution">
    <text evidence="3">The sequence shown here is derived from an EMBL/GenBank/DDBJ whole genome shotgun (WGS) entry which is preliminary data.</text>
</comment>
<accession>A0A4Z0BS66</accession>
<dbReference type="OrthoDB" id="9971518at2"/>
<evidence type="ECO:0000256" key="2">
    <source>
        <dbReference type="SAM" id="SignalP"/>
    </source>
</evidence>
<feature type="region of interest" description="Disordered" evidence="1">
    <location>
        <begin position="32"/>
        <end position="55"/>
    </location>
</feature>
<reference evidence="3 4" key="1">
    <citation type="submission" date="2019-03" db="EMBL/GenBank/DDBJ databases">
        <title>Ramlibacter rhizophilus CCTCC AB2015357, whole genome shotgun sequence.</title>
        <authorList>
            <person name="Zhang X."/>
            <person name="Feng G."/>
            <person name="Zhu H."/>
        </authorList>
    </citation>
    <scope>NUCLEOTIDE SEQUENCE [LARGE SCALE GENOMIC DNA]</scope>
    <source>
        <strain evidence="3 4">CCTCC AB2015357</strain>
    </source>
</reference>
<dbReference type="AlphaFoldDB" id="A0A4Z0BS66"/>
<keyword evidence="4" id="KW-1185">Reference proteome</keyword>
<evidence type="ECO:0000313" key="4">
    <source>
        <dbReference type="Proteomes" id="UP000297564"/>
    </source>
</evidence>
<dbReference type="EMBL" id="SMLL01000003">
    <property type="protein sequence ID" value="TFZ01304.1"/>
    <property type="molecule type" value="Genomic_DNA"/>
</dbReference>
<dbReference type="PROSITE" id="PS51257">
    <property type="entry name" value="PROKAR_LIPOPROTEIN"/>
    <property type="match status" value="1"/>
</dbReference>
<sequence>MRTLLRLKARPAWLYTLPLALALAACGGGGDGGPVDNVVTPTPPPDPFVAGSEVPQSATTSVDGAIAFIRSVIASMSETAEGLALGNAALATSETADPQPL</sequence>
<evidence type="ECO:0000313" key="3">
    <source>
        <dbReference type="EMBL" id="TFZ01304.1"/>
    </source>
</evidence>
<feature type="signal peptide" evidence="2">
    <location>
        <begin position="1"/>
        <end position="24"/>
    </location>
</feature>